<dbReference type="CDD" id="cd12107">
    <property type="entry name" value="Hemerythrin"/>
    <property type="match status" value="1"/>
</dbReference>
<comment type="caution">
    <text evidence="5">The sequence shown here is derived from an EMBL/GenBank/DDBJ whole genome shotgun (WGS) entry which is preliminary data.</text>
</comment>
<evidence type="ECO:0000256" key="2">
    <source>
        <dbReference type="ARBA" id="ARBA00022723"/>
    </source>
</evidence>
<dbReference type="OrthoDB" id="9797092at2"/>
<dbReference type="NCBIfam" id="NF033749">
    <property type="entry name" value="bact_hemeryth"/>
    <property type="match status" value="1"/>
</dbReference>
<protein>
    <submittedName>
        <fullName evidence="5">Bacteriohemerythrin</fullName>
    </submittedName>
</protein>
<sequence>MLKWEGSFETGIEKVDHQHKYLVELINRLEEEILHQLKYDNYDKIVEVLMDLRNYTMNHFNSEELLMKEALSKFQDETQLANFWTYFKKHKKEHSAFVEKVELLTNSDIDQEQEEISINLVQFLVDWLKNHILTIDLQLPRYLNSNEVS</sequence>
<name>A0A833HR46_9FIRM</name>
<dbReference type="PANTHER" id="PTHR37164">
    <property type="entry name" value="BACTERIOHEMERYTHRIN"/>
    <property type="match status" value="1"/>
</dbReference>
<gene>
    <name evidence="5" type="ORF">F8153_02100</name>
</gene>
<accession>A0A833HR46</accession>
<dbReference type="InterPro" id="IPR012827">
    <property type="entry name" value="Hemerythrin_metal-bd"/>
</dbReference>
<dbReference type="InterPro" id="IPR012312">
    <property type="entry name" value="Hemerythrin-like"/>
</dbReference>
<dbReference type="InterPro" id="IPR035938">
    <property type="entry name" value="Hemerythrin-like_sf"/>
</dbReference>
<dbReference type="PANTHER" id="PTHR37164:SF1">
    <property type="entry name" value="BACTERIOHEMERYTHRIN"/>
    <property type="match status" value="1"/>
</dbReference>
<evidence type="ECO:0000256" key="3">
    <source>
        <dbReference type="ARBA" id="ARBA00023004"/>
    </source>
</evidence>
<comment type="similarity">
    <text evidence="1">Belongs to the hemerythrin family.</text>
</comment>
<dbReference type="GO" id="GO:0046872">
    <property type="term" value="F:metal ion binding"/>
    <property type="evidence" value="ECO:0007669"/>
    <property type="project" value="UniProtKB-KW"/>
</dbReference>
<keyword evidence="6" id="KW-1185">Reference proteome</keyword>
<keyword evidence="3" id="KW-0408">Iron</keyword>
<evidence type="ECO:0000259" key="4">
    <source>
        <dbReference type="Pfam" id="PF01814"/>
    </source>
</evidence>
<dbReference type="EMBL" id="WBZB01000007">
    <property type="protein sequence ID" value="KAB3532731.1"/>
    <property type="molecule type" value="Genomic_DNA"/>
</dbReference>
<evidence type="ECO:0000256" key="1">
    <source>
        <dbReference type="ARBA" id="ARBA00010587"/>
    </source>
</evidence>
<feature type="domain" description="Hemerythrin-like" evidence="4">
    <location>
        <begin position="10"/>
        <end position="136"/>
    </location>
</feature>
<reference evidence="5 6" key="1">
    <citation type="submission" date="2019-10" db="EMBL/GenBank/DDBJ databases">
        <title>Alkaliphilus serpentinus sp. nov. and Alkaliphilus pronyensis sp. nov., two novel anaerobic alkaliphilic species isolated from the serpentinized-hosted hydrothermal field of the Prony Bay (New Caledonia).</title>
        <authorList>
            <person name="Postec A."/>
        </authorList>
    </citation>
    <scope>NUCLEOTIDE SEQUENCE [LARGE SCALE GENOMIC DNA]</scope>
    <source>
        <strain evidence="5 6">LacT</strain>
    </source>
</reference>
<dbReference type="Pfam" id="PF01814">
    <property type="entry name" value="Hemerythrin"/>
    <property type="match status" value="1"/>
</dbReference>
<dbReference type="SUPFAM" id="SSF47188">
    <property type="entry name" value="Hemerythrin-like"/>
    <property type="match status" value="1"/>
</dbReference>
<evidence type="ECO:0000313" key="5">
    <source>
        <dbReference type="EMBL" id="KAB3532731.1"/>
    </source>
</evidence>
<dbReference type="NCBIfam" id="TIGR02481">
    <property type="entry name" value="hemeryth_dom"/>
    <property type="match status" value="1"/>
</dbReference>
<keyword evidence="2" id="KW-0479">Metal-binding</keyword>
<dbReference type="AlphaFoldDB" id="A0A833HR46"/>
<organism evidence="5 6">
    <name type="scientific">Alkaliphilus serpentinus</name>
    <dbReference type="NCBI Taxonomy" id="1482731"/>
    <lineage>
        <taxon>Bacteria</taxon>
        <taxon>Bacillati</taxon>
        <taxon>Bacillota</taxon>
        <taxon>Clostridia</taxon>
        <taxon>Peptostreptococcales</taxon>
        <taxon>Natronincolaceae</taxon>
        <taxon>Alkaliphilus</taxon>
    </lineage>
</organism>
<dbReference type="Gene3D" id="1.20.120.50">
    <property type="entry name" value="Hemerythrin-like"/>
    <property type="match status" value="1"/>
</dbReference>
<proteinExistence type="inferred from homology"/>
<dbReference type="RefSeq" id="WP_151864699.1">
    <property type="nucleotide sequence ID" value="NZ_WBZB01000007.1"/>
</dbReference>
<dbReference type="Proteomes" id="UP000465601">
    <property type="component" value="Unassembled WGS sequence"/>
</dbReference>
<evidence type="ECO:0000313" key="6">
    <source>
        <dbReference type="Proteomes" id="UP000465601"/>
    </source>
</evidence>
<dbReference type="InterPro" id="IPR050669">
    <property type="entry name" value="Hemerythrin"/>
</dbReference>